<dbReference type="InterPro" id="IPR012337">
    <property type="entry name" value="RNaseH-like_sf"/>
</dbReference>
<organism evidence="2 3">
    <name type="scientific">Knufia obscura</name>
    <dbReference type="NCBI Taxonomy" id="1635080"/>
    <lineage>
        <taxon>Eukaryota</taxon>
        <taxon>Fungi</taxon>
        <taxon>Dikarya</taxon>
        <taxon>Ascomycota</taxon>
        <taxon>Pezizomycotina</taxon>
        <taxon>Eurotiomycetes</taxon>
        <taxon>Chaetothyriomycetidae</taxon>
        <taxon>Chaetothyriales</taxon>
        <taxon>Trichomeriaceae</taxon>
        <taxon>Knufia</taxon>
    </lineage>
</organism>
<feature type="domain" description="3'-5' exonuclease" evidence="1">
    <location>
        <begin position="197"/>
        <end position="395"/>
    </location>
</feature>
<evidence type="ECO:0000313" key="2">
    <source>
        <dbReference type="EMBL" id="KAK5942005.1"/>
    </source>
</evidence>
<name>A0ABR0RNY6_9EURO</name>
<dbReference type="GeneID" id="89999405"/>
<proteinExistence type="predicted"/>
<reference evidence="2 3" key="1">
    <citation type="journal article" date="2023" name="Res Sq">
        <title>Genomic and morphological characterization of Knufia obscura isolated from the Mars 2020 spacecraft assembly facility.</title>
        <authorList>
            <person name="Chander A.M."/>
            <person name="Teixeira M.M."/>
            <person name="Singh N.K."/>
            <person name="Williams M.P."/>
            <person name="Parker C.W."/>
            <person name="Leo P."/>
            <person name="Stajich J.E."/>
            <person name="Torok T."/>
            <person name="Tighe S."/>
            <person name="Mason C.E."/>
            <person name="Venkateswaran K."/>
        </authorList>
    </citation>
    <scope>NUCLEOTIDE SEQUENCE [LARGE SCALE GENOMIC DNA]</scope>
    <source>
        <strain evidence="2 3">CCFEE 5817</strain>
    </source>
</reference>
<comment type="caution">
    <text evidence="2">The sequence shown here is derived from an EMBL/GenBank/DDBJ whole genome shotgun (WGS) entry which is preliminary data.</text>
</comment>
<gene>
    <name evidence="2" type="ORF">PMZ80_005956</name>
</gene>
<accession>A0ABR0RNY6</accession>
<evidence type="ECO:0000313" key="3">
    <source>
        <dbReference type="Proteomes" id="UP001334248"/>
    </source>
</evidence>
<protein>
    <recommendedName>
        <fullName evidence="1">3'-5' exonuclease domain-containing protein</fullName>
    </recommendedName>
</protein>
<dbReference type="PANTHER" id="PTHR43040:SF1">
    <property type="entry name" value="RIBONUCLEASE D"/>
    <property type="match status" value="1"/>
</dbReference>
<dbReference type="EMBL" id="JAVHJV010000006">
    <property type="protein sequence ID" value="KAK5942005.1"/>
    <property type="molecule type" value="Genomic_DNA"/>
</dbReference>
<dbReference type="InterPro" id="IPR036397">
    <property type="entry name" value="RNaseH_sf"/>
</dbReference>
<dbReference type="Pfam" id="PF01612">
    <property type="entry name" value="DNA_pol_A_exo1"/>
    <property type="match status" value="1"/>
</dbReference>
<dbReference type="SUPFAM" id="SSF53098">
    <property type="entry name" value="Ribonuclease H-like"/>
    <property type="match status" value="1"/>
</dbReference>
<dbReference type="SMART" id="SM00474">
    <property type="entry name" value="35EXOc"/>
    <property type="match status" value="1"/>
</dbReference>
<dbReference type="InterPro" id="IPR002562">
    <property type="entry name" value="3'-5'_exonuclease_dom"/>
</dbReference>
<evidence type="ECO:0000259" key="1">
    <source>
        <dbReference type="SMART" id="SM00474"/>
    </source>
</evidence>
<dbReference type="RefSeq" id="XP_064730095.1">
    <property type="nucleotide sequence ID" value="XM_064874373.1"/>
</dbReference>
<dbReference type="Proteomes" id="UP001334248">
    <property type="component" value="Unassembled WGS sequence"/>
</dbReference>
<keyword evidence="3" id="KW-1185">Reference proteome</keyword>
<sequence length="461" mass="52478">MKRTKSKTPPTENLIHQIVMKKWSAHLATSTSKTAIADGVIHATSWSINAVARSASVVNVVTHSAPVRHATNAQDRSRSVSVTDFKVMVEGRLIENVDTAQLVTRRVRHTEPLEGGPTEGETLVLRGDLKSCRVLVIRKPSVILSTVYRAARGSVISRYENAWQKLMATTMYQRSKPWYDAMLCYLEPEVEATHVNVTTVRGVRKMVTELAKIAHDPRKPTIGFDCEGDNLGRYGTTCYIQIRDYTKQQTYLVDLLFLGQAAWETVGCDETTTLRTIFENQNIVKIIFDVRGDSNALYKDYKIRLAGVLDMQYLALLGMAYPRRCRVGFVTTIRSAHFMSNEEKDHWLTLKNHKFKDNDYSVFKKRPLPKALKLYAVNDVIGVDKLAAGLTRKLTERGVDLAFAWTQKDIEWTWEDEYENREEKTPRGFDACWNEDINQYTHRAITGRDWGSQSSVESSGW</sequence>
<dbReference type="PANTHER" id="PTHR43040">
    <property type="entry name" value="RIBONUCLEASE D"/>
    <property type="match status" value="1"/>
</dbReference>
<dbReference type="Gene3D" id="3.30.420.10">
    <property type="entry name" value="Ribonuclease H-like superfamily/Ribonuclease H"/>
    <property type="match status" value="1"/>
</dbReference>